<evidence type="ECO:0000313" key="6">
    <source>
        <dbReference type="Proteomes" id="UP000184159"/>
    </source>
</evidence>
<evidence type="ECO:0000256" key="1">
    <source>
        <dbReference type="ARBA" id="ARBA00005558"/>
    </source>
</evidence>
<dbReference type="Gene3D" id="4.10.220.110">
    <property type="match status" value="1"/>
</dbReference>
<gene>
    <name evidence="5" type="ORF">SAMN02745781_01799</name>
</gene>
<reference evidence="6" key="1">
    <citation type="submission" date="2016-11" db="EMBL/GenBank/DDBJ databases">
        <authorList>
            <person name="Varghese N."/>
            <person name="Submissions S."/>
        </authorList>
    </citation>
    <scope>NUCLEOTIDE SEQUENCE [LARGE SCALE GENOMIC DNA]</scope>
    <source>
        <strain evidence="6">DSM 21264</strain>
    </source>
</reference>
<dbReference type="Proteomes" id="UP000184159">
    <property type="component" value="Unassembled WGS sequence"/>
</dbReference>
<dbReference type="Pfam" id="PF04717">
    <property type="entry name" value="Phage_base_V"/>
    <property type="match status" value="1"/>
</dbReference>
<dbReference type="Pfam" id="PF05954">
    <property type="entry name" value="Phage_GPD"/>
    <property type="match status" value="1"/>
</dbReference>
<organism evidence="5 6">
    <name type="scientific">Vibrio gazogenes DSM 21264 = NBRC 103151</name>
    <dbReference type="NCBI Taxonomy" id="1123492"/>
    <lineage>
        <taxon>Bacteria</taxon>
        <taxon>Pseudomonadati</taxon>
        <taxon>Pseudomonadota</taxon>
        <taxon>Gammaproteobacteria</taxon>
        <taxon>Vibrionales</taxon>
        <taxon>Vibrionaceae</taxon>
        <taxon>Vibrio</taxon>
    </lineage>
</organism>
<dbReference type="PANTHER" id="PTHR32305:SF11">
    <property type="entry name" value="TYPE VI SECRETION SYSTEM SPIKE PROTEIN VGRG3"/>
    <property type="match status" value="1"/>
</dbReference>
<comment type="similarity">
    <text evidence="1">Belongs to the VgrG protein family.</text>
</comment>
<evidence type="ECO:0000259" key="4">
    <source>
        <dbReference type="Pfam" id="PF22178"/>
    </source>
</evidence>
<dbReference type="InterPro" id="IPR017847">
    <property type="entry name" value="T6SS_RhsGE_Vgr_subset"/>
</dbReference>
<dbReference type="SUPFAM" id="SSF69255">
    <property type="entry name" value="gp5 N-terminal domain-like"/>
    <property type="match status" value="1"/>
</dbReference>
<dbReference type="EMBL" id="FQUH01000007">
    <property type="protein sequence ID" value="SHF24944.1"/>
    <property type="molecule type" value="Genomic_DNA"/>
</dbReference>
<keyword evidence="6" id="KW-1185">Reference proteome</keyword>
<dbReference type="AlphaFoldDB" id="A0A1M5A3Y4"/>
<evidence type="ECO:0000259" key="3">
    <source>
        <dbReference type="Pfam" id="PF04717"/>
    </source>
</evidence>
<sequence>MTTLGFRFTIDGVHDETLVVREYQGEESVSDSFSGPRERVYGFRYQIELASRNADLAAKQIVDKTALLEVIQNGEVTQHVHGIVRHFSKGDTGHSHTFYSVTLVPALERLSLRRNSRIFQEKNILDIFKILFQEMNITDYVFSVKRECALREFCVQYRESDLDFFHRLAAEEGLMYTFTHEKGKHTLVMTDNSEGFVPLGSPVPYNALSGGHMTTPYVSTMAEHYQSEVSSVLMQDYSFKKPDYNFAQSMDGADLSYQLSDYEHFDYPGRFKDDANGKAFSQIRLEYLRRTTHTASGKSNDARVQGGVRFELKEHIDAAMNREWLAVSVSHQGSQPQALEEAGGHGATTYANQFTVIPKETLWRATPQPKPQVDGPCIATVVGPKGEEIYCDEHGRVKLHFPWDRYDQSDEKSSCWVRVSQGWAGAQYGFMAIPRIGHEVIVSFLNGDPDQPIITGRTYHATHVPPYILPNHKTRTVLKTQTHQGEGSNEIRFEDQSGVEQIYVHAQKDQDIVINNIHRESVGLDSHRRVGRHLYQMITENVHRLVGKSVTEEFGQDHHQKVGRNVVQRIIGKLSQFISGGIIQKIEGAWVAEMTASEEKKIGANQRVEVNNESYLKAKKVILDAGDSLTIHGPGGFVKIDKGGVTISGTKVKINEGGSPDKGTAPTMVKPDETNKPQEPEAPDRRG</sequence>
<dbReference type="InterPro" id="IPR050708">
    <property type="entry name" value="T6SS_VgrG/RHS"/>
</dbReference>
<dbReference type="Gene3D" id="3.55.50.10">
    <property type="entry name" value="Baseplate protein-like domains"/>
    <property type="match status" value="1"/>
</dbReference>
<dbReference type="SUPFAM" id="SSF69279">
    <property type="entry name" value="Phage tail proteins"/>
    <property type="match status" value="2"/>
</dbReference>
<proteinExistence type="inferred from homology"/>
<feature type="domain" description="Gp5/Type VI secretion system Vgr protein OB-fold" evidence="3">
    <location>
        <begin position="393"/>
        <end position="459"/>
    </location>
</feature>
<dbReference type="InterPro" id="IPR037026">
    <property type="entry name" value="Vgr_OB-fold_dom_sf"/>
</dbReference>
<dbReference type="NCBIfam" id="TIGR01646">
    <property type="entry name" value="vgr_GE"/>
    <property type="match status" value="1"/>
</dbReference>
<dbReference type="SUPFAM" id="SSF69349">
    <property type="entry name" value="Phage fibre proteins"/>
    <property type="match status" value="1"/>
</dbReference>
<dbReference type="PANTHER" id="PTHR32305">
    <property type="match status" value="1"/>
</dbReference>
<protein>
    <submittedName>
        <fullName evidence="5">Type VI secretion system secreted protein VgrG</fullName>
    </submittedName>
</protein>
<name>A0A1M5A3Y4_VIBGA</name>
<dbReference type="InterPro" id="IPR006531">
    <property type="entry name" value="Gp5/Vgr_OB"/>
</dbReference>
<dbReference type="InterPro" id="IPR054030">
    <property type="entry name" value="Gp5_Vgr_C"/>
</dbReference>
<evidence type="ECO:0000256" key="2">
    <source>
        <dbReference type="SAM" id="MobiDB-lite"/>
    </source>
</evidence>
<dbReference type="Gene3D" id="2.30.110.50">
    <property type="match status" value="1"/>
</dbReference>
<evidence type="ECO:0000313" key="5">
    <source>
        <dbReference type="EMBL" id="SHF24944.1"/>
    </source>
</evidence>
<dbReference type="Pfam" id="PF22178">
    <property type="entry name" value="Gp5_trimer_C"/>
    <property type="match status" value="1"/>
</dbReference>
<dbReference type="InterPro" id="IPR006533">
    <property type="entry name" value="T6SS_Vgr_RhsGE"/>
</dbReference>
<dbReference type="NCBIfam" id="TIGR03361">
    <property type="entry name" value="VI_Rhs_Vgr"/>
    <property type="match status" value="1"/>
</dbReference>
<accession>A0A1M5A3Y4</accession>
<feature type="compositionally biased region" description="Basic and acidic residues" evidence="2">
    <location>
        <begin position="670"/>
        <end position="687"/>
    </location>
</feature>
<dbReference type="Gene3D" id="2.40.50.230">
    <property type="entry name" value="Gp5 N-terminal domain"/>
    <property type="match status" value="1"/>
</dbReference>
<dbReference type="RefSeq" id="WP_072958196.1">
    <property type="nucleotide sequence ID" value="NZ_FQUH01000007.1"/>
</dbReference>
<feature type="region of interest" description="Disordered" evidence="2">
    <location>
        <begin position="651"/>
        <end position="687"/>
    </location>
</feature>
<feature type="domain" description="Gp5/Type VI secretion system Vgr C-terminal trimerisation" evidence="4">
    <location>
        <begin position="477"/>
        <end position="574"/>
    </location>
</feature>